<dbReference type="AlphaFoldDB" id="A0A5N6ZWU8"/>
<dbReference type="InterPro" id="IPR029058">
    <property type="entry name" value="AB_hydrolase_fold"/>
</dbReference>
<dbReference type="InterPro" id="IPR050471">
    <property type="entry name" value="AB_hydrolase"/>
</dbReference>
<proteinExistence type="predicted"/>
<dbReference type="GO" id="GO:0016787">
    <property type="term" value="F:hydrolase activity"/>
    <property type="evidence" value="ECO:0007669"/>
    <property type="project" value="UniProtKB-KW"/>
</dbReference>
<dbReference type="OrthoDB" id="294702at2759"/>
<evidence type="ECO:0000259" key="1">
    <source>
        <dbReference type="Pfam" id="PF00561"/>
    </source>
</evidence>
<reference evidence="2 3" key="1">
    <citation type="submission" date="2019-04" db="EMBL/GenBank/DDBJ databases">
        <title>Friends and foes A comparative genomics studyof 23 Aspergillus species from section Flavi.</title>
        <authorList>
            <consortium name="DOE Joint Genome Institute"/>
            <person name="Kjaerbolling I."/>
            <person name="Vesth T."/>
            <person name="Frisvad J.C."/>
            <person name="Nybo J.L."/>
            <person name="Theobald S."/>
            <person name="Kildgaard S."/>
            <person name="Isbrandt T."/>
            <person name="Kuo A."/>
            <person name="Sato A."/>
            <person name="Lyhne E.K."/>
            <person name="Kogle M.E."/>
            <person name="Wiebenga A."/>
            <person name="Kun R.S."/>
            <person name="Lubbers R.J."/>
            <person name="Makela M.R."/>
            <person name="Barry K."/>
            <person name="Chovatia M."/>
            <person name="Clum A."/>
            <person name="Daum C."/>
            <person name="Haridas S."/>
            <person name="He G."/>
            <person name="LaButti K."/>
            <person name="Lipzen A."/>
            <person name="Mondo S."/>
            <person name="Riley R."/>
            <person name="Salamov A."/>
            <person name="Simmons B.A."/>
            <person name="Magnuson J.K."/>
            <person name="Henrissat B."/>
            <person name="Mortensen U.H."/>
            <person name="Larsen T.O."/>
            <person name="Devries R.P."/>
            <person name="Grigoriev I.V."/>
            <person name="Machida M."/>
            <person name="Baker S.E."/>
            <person name="Andersen M.R."/>
        </authorList>
    </citation>
    <scope>NUCLEOTIDE SEQUENCE [LARGE SCALE GENOMIC DNA]</scope>
    <source>
        <strain evidence="2 3">CBS 763.97</strain>
    </source>
</reference>
<dbReference type="RefSeq" id="XP_031924814.1">
    <property type="nucleotide sequence ID" value="XM_032067913.1"/>
</dbReference>
<dbReference type="PANTHER" id="PTHR43433:SF10">
    <property type="entry name" value="AB HYDROLASE-1 DOMAIN-CONTAINING PROTEIN"/>
    <property type="match status" value="1"/>
</dbReference>
<dbReference type="Gene3D" id="3.40.50.1820">
    <property type="entry name" value="alpha/beta hydrolase"/>
    <property type="match status" value="1"/>
</dbReference>
<dbReference type="Proteomes" id="UP000326268">
    <property type="component" value="Unassembled WGS sequence"/>
</dbReference>
<feature type="domain" description="AB hydrolase-1" evidence="1">
    <location>
        <begin position="134"/>
        <end position="219"/>
    </location>
</feature>
<evidence type="ECO:0000313" key="3">
    <source>
        <dbReference type="Proteomes" id="UP000326268"/>
    </source>
</evidence>
<dbReference type="SUPFAM" id="SSF53474">
    <property type="entry name" value="alpha/beta-Hydrolases"/>
    <property type="match status" value="1"/>
</dbReference>
<dbReference type="InterPro" id="IPR000073">
    <property type="entry name" value="AB_hydrolase_1"/>
</dbReference>
<protein>
    <submittedName>
        <fullName evidence="2">Alpha/Beta hydrolase protein</fullName>
    </submittedName>
</protein>
<keyword evidence="3" id="KW-1185">Reference proteome</keyword>
<name>A0A5N6ZWU8_9EURO</name>
<accession>A0A5N6ZWU8</accession>
<dbReference type="Pfam" id="PF00561">
    <property type="entry name" value="Abhydrolase_1"/>
    <property type="match status" value="1"/>
</dbReference>
<keyword evidence="2" id="KW-0378">Hydrolase</keyword>
<sequence>MFLRLLWDLMYEENEISIYGIYMEGIVRWHGGGLLHRPTPTTTYLQSHRTVPSSILRNMSVGYRRLITATEGILSSASVRNSSTLSAPNLNHIVPTESRTSSSTTVDPAQLDQTLTLSDGRTLGFAEYGSPQGKPLLYFHGLPACRYEIDFHELGIRHGARIFALDRPGMGLSTFQPNRQLLDWPADVKEFTGKLGLNEYRVLGGSGGGPYSLVCARALPKENLKGVGVLVGFAPLEAGTQGMSLRSRVLWNLGRWFSGLGRLYTDWTIVPAAHHPDPKVLEGLLVKTVKNNFNETDSSVFEDEKTLKHTARIVRESFRQGSQGYVQECKILTRSWGFDLREIDFPGIRLWYGDNDQHTPIQMARWMADRIEGSVLTEWKGYSHFTFTDDHTEQVVRGMLET</sequence>
<dbReference type="GeneID" id="43652359"/>
<gene>
    <name evidence="2" type="ORF">BDV27DRAFT_132587</name>
</gene>
<dbReference type="PANTHER" id="PTHR43433">
    <property type="entry name" value="HYDROLASE, ALPHA/BETA FOLD FAMILY PROTEIN"/>
    <property type="match status" value="1"/>
</dbReference>
<organism evidence="2 3">
    <name type="scientific">Aspergillus caelatus</name>
    <dbReference type="NCBI Taxonomy" id="61420"/>
    <lineage>
        <taxon>Eukaryota</taxon>
        <taxon>Fungi</taxon>
        <taxon>Dikarya</taxon>
        <taxon>Ascomycota</taxon>
        <taxon>Pezizomycotina</taxon>
        <taxon>Eurotiomycetes</taxon>
        <taxon>Eurotiomycetidae</taxon>
        <taxon>Eurotiales</taxon>
        <taxon>Aspergillaceae</taxon>
        <taxon>Aspergillus</taxon>
        <taxon>Aspergillus subgen. Circumdati</taxon>
    </lineage>
</organism>
<dbReference type="EMBL" id="ML737725">
    <property type="protein sequence ID" value="KAE8361733.1"/>
    <property type="molecule type" value="Genomic_DNA"/>
</dbReference>
<evidence type="ECO:0000313" key="2">
    <source>
        <dbReference type="EMBL" id="KAE8361733.1"/>
    </source>
</evidence>